<protein>
    <submittedName>
        <fullName evidence="1">Uncharacterized protein</fullName>
    </submittedName>
</protein>
<dbReference type="KEGG" id="pdio:PDMSB3_2668.1"/>
<name>A0A5Q4ZVI5_9BURK</name>
<dbReference type="EMBL" id="LR699554">
    <property type="protein sequence ID" value="VVD33952.1"/>
    <property type="molecule type" value="Genomic_DNA"/>
</dbReference>
<organism evidence="1 2">
    <name type="scientific">Paraburkholderia dioscoreae</name>
    <dbReference type="NCBI Taxonomy" id="2604047"/>
    <lineage>
        <taxon>Bacteria</taxon>
        <taxon>Pseudomonadati</taxon>
        <taxon>Pseudomonadota</taxon>
        <taxon>Betaproteobacteria</taxon>
        <taxon>Burkholderiales</taxon>
        <taxon>Burkholderiaceae</taxon>
        <taxon>Paraburkholderia</taxon>
    </lineage>
</organism>
<dbReference type="Proteomes" id="UP000325811">
    <property type="component" value="Chromosome II"/>
</dbReference>
<sequence length="109" mass="12080">MRSGRMRQRAQLGLIALDSTDVLAERRVRGKRQRAAGPEHCASNAGIEHRFQENSFEVKRSWPRGEPVTNGKLGARLAGGAGAAFTRVKLRECVYGVMARNFRDRGDAL</sequence>
<reference evidence="1 2" key="1">
    <citation type="submission" date="2019-08" db="EMBL/GenBank/DDBJ databases">
        <authorList>
            <person name="Herpell B J."/>
        </authorList>
    </citation>
    <scope>NUCLEOTIDE SEQUENCE [LARGE SCALE GENOMIC DNA]</scope>
    <source>
        <strain evidence="2">Msb3</strain>
    </source>
</reference>
<evidence type="ECO:0000313" key="2">
    <source>
        <dbReference type="Proteomes" id="UP000325811"/>
    </source>
</evidence>
<dbReference type="AlphaFoldDB" id="A0A5Q4ZVI5"/>
<evidence type="ECO:0000313" key="1">
    <source>
        <dbReference type="EMBL" id="VVD33952.1"/>
    </source>
</evidence>
<accession>A0A5Q4ZVI5</accession>
<gene>
    <name evidence="1" type="ORF">PDMSB3_2668</name>
</gene>
<proteinExistence type="predicted"/>
<keyword evidence="2" id="KW-1185">Reference proteome</keyword>